<name>A0A0S7C5P6_9BACT</name>
<dbReference type="CDD" id="cd05399">
    <property type="entry name" value="NT_Rel-Spo_like"/>
    <property type="match status" value="1"/>
</dbReference>
<dbReference type="PROSITE" id="PS51880">
    <property type="entry name" value="TGS"/>
    <property type="match status" value="1"/>
</dbReference>
<evidence type="ECO:0000256" key="1">
    <source>
        <dbReference type="RuleBase" id="RU003847"/>
    </source>
</evidence>
<dbReference type="NCBIfam" id="TIGR00691">
    <property type="entry name" value="spoT_relA"/>
    <property type="match status" value="1"/>
</dbReference>
<keyword evidence="4" id="KW-1185">Reference proteome</keyword>
<dbReference type="PATRIC" id="fig|1678841.3.peg.3802"/>
<dbReference type="Pfam" id="PF02824">
    <property type="entry name" value="TGS"/>
    <property type="match status" value="1"/>
</dbReference>
<accession>A0A0S7C5P6</accession>
<dbReference type="InterPro" id="IPR045865">
    <property type="entry name" value="ACT-like_dom_sf"/>
</dbReference>
<dbReference type="InterPro" id="IPR002912">
    <property type="entry name" value="ACT_dom"/>
</dbReference>
<comment type="similarity">
    <text evidence="1">Belongs to the relA/spoT family.</text>
</comment>
<dbReference type="EMBL" id="DF968183">
    <property type="protein sequence ID" value="GAP45204.1"/>
    <property type="molecule type" value="Genomic_DNA"/>
</dbReference>
<dbReference type="Gene3D" id="3.10.20.30">
    <property type="match status" value="1"/>
</dbReference>
<evidence type="ECO:0000259" key="2">
    <source>
        <dbReference type="PROSITE" id="PS51880"/>
    </source>
</evidence>
<dbReference type="PANTHER" id="PTHR21262">
    <property type="entry name" value="GUANOSINE-3',5'-BIS DIPHOSPHATE 3'-PYROPHOSPHOHYDROLASE"/>
    <property type="match status" value="1"/>
</dbReference>
<proteinExistence type="inferred from homology"/>
<protein>
    <submittedName>
        <fullName evidence="3">(P)ppGpp synthetase, RelA/SpoT family</fullName>
    </submittedName>
</protein>
<dbReference type="InterPro" id="IPR012676">
    <property type="entry name" value="TGS-like"/>
</dbReference>
<dbReference type="GO" id="GO:0005886">
    <property type="term" value="C:plasma membrane"/>
    <property type="evidence" value="ECO:0007669"/>
    <property type="project" value="TreeGrafter"/>
</dbReference>
<dbReference type="GO" id="GO:0015969">
    <property type="term" value="P:guanosine tetraphosphate metabolic process"/>
    <property type="evidence" value="ECO:0007669"/>
    <property type="project" value="InterPro"/>
</dbReference>
<dbReference type="Pfam" id="PF04607">
    <property type="entry name" value="RelA_SpoT"/>
    <property type="match status" value="1"/>
</dbReference>
<dbReference type="CDD" id="cd00077">
    <property type="entry name" value="HDc"/>
    <property type="match status" value="1"/>
</dbReference>
<dbReference type="InterPro" id="IPR012675">
    <property type="entry name" value="Beta-grasp_dom_sf"/>
</dbReference>
<evidence type="ECO:0000313" key="3">
    <source>
        <dbReference type="EMBL" id="GAP45204.1"/>
    </source>
</evidence>
<sequence length="761" mass="87649">MCNFVHRHTHNVSAQAAMYIINPEEERREILKRYRNLLNAWGKAGEQKNKRMVRKAFNLAVTAHKDMRRKSGEPYIYHPLEVARIVAGDIGLGETSIICALLHDVVEDTNYTLEDIRRMFGDKIALIIDGLTKIKEIFDHSSASAQAENFRKILLTLSDDVRVILIKLADRLHNMRTLDSMAAEKQLKIASETIYLFAPLAHRLGLYAIKSELEDLALKYTEPEIYQTIAKKLEETAVSRSKFISKFIYPIKKALAEQGLVFEIIGREKSIYSIWQKMKSKQIPFEEVYDLFAIRIIIDTEYDNEKYQCWQAYSIVTDYYSPKQNRLRDWISSPKANGYESLHTTVMSHSGQWVEVQIRTRRMNEIAEKGYAAHWKYKEKVNNESGIDRWLNKIKELLQTPDPNALTFLDEFKLNLFADEIIVFTPKGEVKTLPSRSTALDFAYNIHSEIGNQCIGAKVNHRLVALNQVLNNGDQVEIITSKKQHPRDEWVDFVVTARARSYIKDALKEQKKKFAEDGKALLEGYFRELNIEPSRAHTLRLQECNKIGSTLDLYYKVAQGEIGLKELKECIQQHDKGKWLNIITRPFARSKPQIPQRLSEDVREKMRLKQDTVIEGEVSYRISDCCNPIPGDDIIGFRANEENIWIHRTNCPEAIQLMSKFGNRIIRTNWTSREAATYPAGIRISGFDHRGLINEITKVITEQMNLNIRSFHIDSTGEVYEASILVLVSDIEVLNLLMSGLRKVKGIDNVSRINAPAVVRK</sequence>
<dbReference type="PANTHER" id="PTHR21262:SF31">
    <property type="entry name" value="GTP PYROPHOSPHOKINASE"/>
    <property type="match status" value="1"/>
</dbReference>
<dbReference type="Gene3D" id="3.30.460.10">
    <property type="entry name" value="Beta Polymerase, domain 2"/>
    <property type="match status" value="1"/>
</dbReference>
<dbReference type="InterPro" id="IPR043519">
    <property type="entry name" value="NT_sf"/>
</dbReference>
<reference evidence="3" key="1">
    <citation type="journal article" date="2015" name="Genome Announc.">
        <title>Draft Genome Sequence of Bacteroidales Strain TBC1, a Novel Isolate from a Methanogenic Wastewater Treatment System.</title>
        <authorList>
            <person name="Tourlousse D.M."/>
            <person name="Matsuura N."/>
            <person name="Sun L."/>
            <person name="Toyonaga M."/>
            <person name="Kuroda K."/>
            <person name="Ohashi A."/>
            <person name="Cruz R."/>
            <person name="Yamaguchi T."/>
            <person name="Sekiguchi Y."/>
        </authorList>
    </citation>
    <scope>NUCLEOTIDE SEQUENCE [LARGE SCALE GENOMIC DNA]</scope>
    <source>
        <strain evidence="3">TBC1</strain>
    </source>
</reference>
<dbReference type="Pfam" id="PF13291">
    <property type="entry name" value="ACT_4"/>
    <property type="match status" value="1"/>
</dbReference>
<dbReference type="SMART" id="SM00954">
    <property type="entry name" value="RelA_SpoT"/>
    <property type="match status" value="1"/>
</dbReference>
<dbReference type="SUPFAM" id="SSF81301">
    <property type="entry name" value="Nucleotidyltransferase"/>
    <property type="match status" value="1"/>
</dbReference>
<dbReference type="SUPFAM" id="SSF55021">
    <property type="entry name" value="ACT-like"/>
    <property type="match status" value="1"/>
</dbReference>
<dbReference type="Gene3D" id="1.10.3210.10">
    <property type="entry name" value="Hypothetical protein af1432"/>
    <property type="match status" value="1"/>
</dbReference>
<dbReference type="Gene3D" id="3.30.70.260">
    <property type="match status" value="1"/>
</dbReference>
<dbReference type="InterPro" id="IPR003607">
    <property type="entry name" value="HD/PDEase_dom"/>
</dbReference>
<dbReference type="AlphaFoldDB" id="A0A0S7C5P6"/>
<dbReference type="InterPro" id="IPR007685">
    <property type="entry name" value="RelA_SpoT"/>
</dbReference>
<dbReference type="InterPro" id="IPR033655">
    <property type="entry name" value="TGS_RelA/SpoT"/>
</dbReference>
<dbReference type="CDD" id="cd01668">
    <property type="entry name" value="TGS_RSH"/>
    <property type="match status" value="1"/>
</dbReference>
<feature type="domain" description="TGS" evidence="2">
    <location>
        <begin position="419"/>
        <end position="480"/>
    </location>
</feature>
<dbReference type="SUPFAM" id="SSF109604">
    <property type="entry name" value="HD-domain/PDEase-like"/>
    <property type="match status" value="1"/>
</dbReference>
<dbReference type="SMART" id="SM00471">
    <property type="entry name" value="HDc"/>
    <property type="match status" value="1"/>
</dbReference>
<dbReference type="FunFam" id="3.10.20.30:FF:000002">
    <property type="entry name" value="GTP pyrophosphokinase (RelA/SpoT)"/>
    <property type="match status" value="1"/>
</dbReference>
<dbReference type="STRING" id="1678841.TBC1_121025"/>
<organism evidence="3">
    <name type="scientific">Lentimicrobium saccharophilum</name>
    <dbReference type="NCBI Taxonomy" id="1678841"/>
    <lineage>
        <taxon>Bacteria</taxon>
        <taxon>Pseudomonadati</taxon>
        <taxon>Bacteroidota</taxon>
        <taxon>Bacteroidia</taxon>
        <taxon>Bacteroidales</taxon>
        <taxon>Lentimicrobiaceae</taxon>
        <taxon>Lentimicrobium</taxon>
    </lineage>
</organism>
<gene>
    <name evidence="3" type="ORF">TBC1_121025</name>
</gene>
<dbReference type="SUPFAM" id="SSF81271">
    <property type="entry name" value="TGS-like"/>
    <property type="match status" value="1"/>
</dbReference>
<dbReference type="FunFam" id="1.10.3210.10:FF:000001">
    <property type="entry name" value="GTP pyrophosphokinase RelA"/>
    <property type="match status" value="1"/>
</dbReference>
<evidence type="ECO:0000313" key="4">
    <source>
        <dbReference type="Proteomes" id="UP000053091"/>
    </source>
</evidence>
<dbReference type="Proteomes" id="UP000053091">
    <property type="component" value="Unassembled WGS sequence"/>
</dbReference>
<dbReference type="Pfam" id="PF13328">
    <property type="entry name" value="HD_4"/>
    <property type="match status" value="1"/>
</dbReference>
<dbReference type="InterPro" id="IPR004811">
    <property type="entry name" value="RelA/Spo_fam"/>
</dbReference>
<comment type="function">
    <text evidence="1">In eubacteria ppGpp (guanosine 3'-diphosphate 5'-diphosphate) is a mediator of the stringent response that coordinates a variety of cellular activities in response to changes in nutritional abundance.</text>
</comment>
<dbReference type="InterPro" id="IPR004095">
    <property type="entry name" value="TGS"/>
</dbReference>